<dbReference type="EMBL" id="JOKH01000001">
    <property type="protein sequence ID" value="KEQ19211.1"/>
    <property type="molecule type" value="Genomic_DNA"/>
</dbReference>
<keyword evidence="8" id="KW-1133">Transmembrane helix</keyword>
<dbReference type="InterPro" id="IPR036890">
    <property type="entry name" value="HATPase_C_sf"/>
</dbReference>
<dbReference type="OrthoDB" id="1931120at2"/>
<evidence type="ECO:0000256" key="6">
    <source>
        <dbReference type="ARBA" id="ARBA00022777"/>
    </source>
</evidence>
<dbReference type="STRING" id="1137799.GZ78_04245"/>
<dbReference type="Gene3D" id="3.30.565.10">
    <property type="entry name" value="Histidine kinase-like ATPase, C-terminal domain"/>
    <property type="match status" value="1"/>
</dbReference>
<evidence type="ECO:0000256" key="7">
    <source>
        <dbReference type="SAM" id="Coils"/>
    </source>
</evidence>
<dbReference type="Pfam" id="PF08448">
    <property type="entry name" value="PAS_4"/>
    <property type="match status" value="1"/>
</dbReference>
<dbReference type="Proteomes" id="UP000028073">
    <property type="component" value="Unassembled WGS sequence"/>
</dbReference>
<evidence type="ECO:0000259" key="9">
    <source>
        <dbReference type="PROSITE" id="PS50109"/>
    </source>
</evidence>
<evidence type="ECO:0000256" key="5">
    <source>
        <dbReference type="ARBA" id="ARBA00022679"/>
    </source>
</evidence>
<evidence type="ECO:0000256" key="2">
    <source>
        <dbReference type="ARBA" id="ARBA00004370"/>
    </source>
</evidence>
<accession>A0A081NL88</accession>
<sequence length="678" mass="76232">MRRLNQAFYRYLSSLSLSRKLLGGLISVVLAIAIIATGVVMISAYLMSKHYFLPANVQAVVKILSEDAVLMSLTGNVTRAEQTLSAASEYSQIRALAVYNPEGELHAFYNSLPEKFIIPPQAPERVESEFQFMAHVEKMPGQEYTLFIQADPSLPLFFFNFMSLAGLLILFVFALLTFLVTRFIRRFVTLPVLHLIRVAKKVSEQENYEIRARRFHKDEIGSLAETFNTMLQRIAVRDQQLTEEKDKAEKAGAQAQQMAAQMRLSNEELEREMVVRHQIEIKLTRFQDYLNNIIDSMPSALVAVDNQLNVNQCNSEAARLARLPFSQIIGQPLDHALPFLYQCQNQINRTLAEQTAQHVEKLPVRLEDSEIYLDLVIYPLSGDDTPGAVIRIDNITQRLRLEEMMVQTEKMMSVGGLAAGMAHEINNPLGAIIQNTQNIRRRLSKSLPANQAAAEEKDISLEAINQYLEERGIVRFLENIQDAGVRASKIVSNMLLFSRGGERALSPTPLTDLIERTIEIAASDFNLQKGLDFMQIRVHKELDPTLQDVPCIASEIQQVLLNLLKNAAFAINHRKDKTEIGQITLRTTKEDDRVMITVGDNGCGMESQVRKRIFEPFYTTKEVGKGTGLGLSVSYFIITTHHKGNMSVFSVPGKGSEFTITLPLDSKTITSPVCELPD</sequence>
<evidence type="ECO:0000256" key="1">
    <source>
        <dbReference type="ARBA" id="ARBA00000085"/>
    </source>
</evidence>
<keyword evidence="5" id="KW-0808">Transferase</keyword>
<evidence type="ECO:0000313" key="12">
    <source>
        <dbReference type="Proteomes" id="UP000028073"/>
    </source>
</evidence>
<dbReference type="SMART" id="SM00091">
    <property type="entry name" value="PAS"/>
    <property type="match status" value="1"/>
</dbReference>
<dbReference type="Pfam" id="PF02518">
    <property type="entry name" value="HATPase_c"/>
    <property type="match status" value="1"/>
</dbReference>
<dbReference type="InterPro" id="IPR003661">
    <property type="entry name" value="HisK_dim/P_dom"/>
</dbReference>
<feature type="transmembrane region" description="Helical" evidence="8">
    <location>
        <begin position="156"/>
        <end position="180"/>
    </location>
</feature>
<feature type="transmembrane region" description="Helical" evidence="8">
    <location>
        <begin position="21"/>
        <end position="46"/>
    </location>
</feature>
<dbReference type="SUPFAM" id="SSF55785">
    <property type="entry name" value="PYP-like sensor domain (PAS domain)"/>
    <property type="match status" value="1"/>
</dbReference>
<feature type="domain" description="HAMP" evidence="10">
    <location>
        <begin position="186"/>
        <end position="239"/>
    </location>
</feature>
<dbReference type="GO" id="GO:0000155">
    <property type="term" value="F:phosphorelay sensor kinase activity"/>
    <property type="evidence" value="ECO:0007669"/>
    <property type="project" value="InterPro"/>
</dbReference>
<feature type="domain" description="Histidine kinase" evidence="9">
    <location>
        <begin position="420"/>
        <end position="666"/>
    </location>
</feature>
<dbReference type="Pfam" id="PF00672">
    <property type="entry name" value="HAMP"/>
    <property type="match status" value="1"/>
</dbReference>
<dbReference type="PROSITE" id="PS50109">
    <property type="entry name" value="HIS_KIN"/>
    <property type="match status" value="1"/>
</dbReference>
<dbReference type="AlphaFoldDB" id="A0A081NL88"/>
<feature type="coiled-coil region" evidence="7">
    <location>
        <begin position="231"/>
        <end position="272"/>
    </location>
</feature>
<name>A0A081NL88_9GAMM</name>
<evidence type="ECO:0000256" key="8">
    <source>
        <dbReference type="SAM" id="Phobius"/>
    </source>
</evidence>
<dbReference type="PANTHER" id="PTHR43065:SF42">
    <property type="entry name" value="TWO-COMPONENT SENSOR PPRA"/>
    <property type="match status" value="1"/>
</dbReference>
<keyword evidence="4" id="KW-0597">Phosphoprotein</keyword>
<protein>
    <recommendedName>
        <fullName evidence="3">histidine kinase</fullName>
        <ecNumber evidence="3">2.7.13.3</ecNumber>
    </recommendedName>
</protein>
<keyword evidence="12" id="KW-1185">Reference proteome</keyword>
<dbReference type="SMART" id="SM00388">
    <property type="entry name" value="HisKA"/>
    <property type="match status" value="1"/>
</dbReference>
<dbReference type="CDD" id="cd06225">
    <property type="entry name" value="HAMP"/>
    <property type="match status" value="1"/>
</dbReference>
<comment type="subcellular location">
    <subcellularLocation>
        <location evidence="2">Membrane</location>
    </subcellularLocation>
</comment>
<dbReference type="GO" id="GO:0016020">
    <property type="term" value="C:membrane"/>
    <property type="evidence" value="ECO:0007669"/>
    <property type="project" value="UniProtKB-SubCell"/>
</dbReference>
<dbReference type="InterPro" id="IPR035965">
    <property type="entry name" value="PAS-like_dom_sf"/>
</dbReference>
<comment type="caution">
    <text evidence="11">The sequence shown here is derived from an EMBL/GenBank/DDBJ whole genome shotgun (WGS) entry which is preliminary data.</text>
</comment>
<dbReference type="SUPFAM" id="SSF55874">
    <property type="entry name" value="ATPase domain of HSP90 chaperone/DNA topoisomerase II/histidine kinase"/>
    <property type="match status" value="1"/>
</dbReference>
<dbReference type="InterPro" id="IPR013656">
    <property type="entry name" value="PAS_4"/>
</dbReference>
<dbReference type="CDD" id="cd00082">
    <property type="entry name" value="HisKA"/>
    <property type="match status" value="1"/>
</dbReference>
<dbReference type="InterPro" id="IPR003594">
    <property type="entry name" value="HATPase_dom"/>
</dbReference>
<dbReference type="PRINTS" id="PR00344">
    <property type="entry name" value="BCTRLSENSOR"/>
</dbReference>
<dbReference type="SUPFAM" id="SSF158472">
    <property type="entry name" value="HAMP domain-like"/>
    <property type="match status" value="1"/>
</dbReference>
<dbReference type="SMART" id="SM00387">
    <property type="entry name" value="HATPase_c"/>
    <property type="match status" value="1"/>
</dbReference>
<keyword evidence="6" id="KW-0418">Kinase</keyword>
<keyword evidence="7" id="KW-0175">Coiled coil</keyword>
<dbReference type="Gene3D" id="3.30.450.20">
    <property type="entry name" value="PAS domain"/>
    <property type="match status" value="1"/>
</dbReference>
<evidence type="ECO:0000259" key="10">
    <source>
        <dbReference type="PROSITE" id="PS50885"/>
    </source>
</evidence>
<organism evidence="11 12">
    <name type="scientific">Endozoicomonas numazuensis</name>
    <dbReference type="NCBI Taxonomy" id="1137799"/>
    <lineage>
        <taxon>Bacteria</taxon>
        <taxon>Pseudomonadati</taxon>
        <taxon>Pseudomonadota</taxon>
        <taxon>Gammaproteobacteria</taxon>
        <taxon>Oceanospirillales</taxon>
        <taxon>Endozoicomonadaceae</taxon>
        <taxon>Endozoicomonas</taxon>
    </lineage>
</organism>
<dbReference type="InterPro" id="IPR003660">
    <property type="entry name" value="HAMP_dom"/>
</dbReference>
<dbReference type="Pfam" id="PF00512">
    <property type="entry name" value="HisKA"/>
    <property type="match status" value="1"/>
</dbReference>
<dbReference type="eggNOG" id="COG5000">
    <property type="taxonomic scope" value="Bacteria"/>
</dbReference>
<gene>
    <name evidence="11" type="ORF">GZ78_04245</name>
</gene>
<dbReference type="RefSeq" id="WP_034832902.1">
    <property type="nucleotide sequence ID" value="NZ_JOKH01000001.1"/>
</dbReference>
<dbReference type="InterPro" id="IPR004358">
    <property type="entry name" value="Sig_transdc_His_kin-like_C"/>
</dbReference>
<evidence type="ECO:0000256" key="4">
    <source>
        <dbReference type="ARBA" id="ARBA00022553"/>
    </source>
</evidence>
<dbReference type="InterPro" id="IPR005467">
    <property type="entry name" value="His_kinase_dom"/>
</dbReference>
<proteinExistence type="predicted"/>
<dbReference type="PANTHER" id="PTHR43065">
    <property type="entry name" value="SENSOR HISTIDINE KINASE"/>
    <property type="match status" value="1"/>
</dbReference>
<keyword evidence="8" id="KW-0812">Transmembrane</keyword>
<dbReference type="SMART" id="SM00304">
    <property type="entry name" value="HAMP"/>
    <property type="match status" value="1"/>
</dbReference>
<dbReference type="PROSITE" id="PS50885">
    <property type="entry name" value="HAMP"/>
    <property type="match status" value="1"/>
</dbReference>
<dbReference type="Gene3D" id="1.10.287.130">
    <property type="match status" value="1"/>
</dbReference>
<evidence type="ECO:0000256" key="3">
    <source>
        <dbReference type="ARBA" id="ARBA00012438"/>
    </source>
</evidence>
<evidence type="ECO:0000313" key="11">
    <source>
        <dbReference type="EMBL" id="KEQ19211.1"/>
    </source>
</evidence>
<comment type="catalytic activity">
    <reaction evidence="1">
        <text>ATP + protein L-histidine = ADP + protein N-phospho-L-histidine.</text>
        <dbReference type="EC" id="2.7.13.3"/>
    </reaction>
</comment>
<dbReference type="EC" id="2.7.13.3" evidence="3"/>
<reference evidence="11 12" key="1">
    <citation type="submission" date="2014-06" db="EMBL/GenBank/DDBJ databases">
        <title>Whole Genome Sequences of Three Symbiotic Endozoicomonas Bacteria.</title>
        <authorList>
            <person name="Neave M.J."/>
            <person name="Apprill A."/>
            <person name="Voolstra C.R."/>
        </authorList>
    </citation>
    <scope>NUCLEOTIDE SEQUENCE [LARGE SCALE GENOMIC DNA]</scope>
    <source>
        <strain evidence="11 12">DSM 25634</strain>
    </source>
</reference>
<dbReference type="Gene3D" id="6.10.340.10">
    <property type="match status" value="1"/>
</dbReference>
<keyword evidence="8" id="KW-0472">Membrane</keyword>
<dbReference type="InterPro" id="IPR000014">
    <property type="entry name" value="PAS"/>
</dbReference>
<dbReference type="InterPro" id="IPR036097">
    <property type="entry name" value="HisK_dim/P_sf"/>
</dbReference>
<dbReference type="SUPFAM" id="SSF47384">
    <property type="entry name" value="Homodimeric domain of signal transducing histidine kinase"/>
    <property type="match status" value="1"/>
</dbReference>